<evidence type="ECO:0000313" key="2">
    <source>
        <dbReference type="Proteomes" id="UP000789375"/>
    </source>
</evidence>
<dbReference type="EMBL" id="CAJVPP010004545">
    <property type="protein sequence ID" value="CAG8651751.1"/>
    <property type="molecule type" value="Genomic_DNA"/>
</dbReference>
<evidence type="ECO:0000313" key="1">
    <source>
        <dbReference type="EMBL" id="CAG8651751.1"/>
    </source>
</evidence>
<keyword evidence="2" id="KW-1185">Reference proteome</keyword>
<dbReference type="Proteomes" id="UP000789375">
    <property type="component" value="Unassembled WGS sequence"/>
</dbReference>
<protein>
    <submittedName>
        <fullName evidence="1">8684_t:CDS:1</fullName>
    </submittedName>
</protein>
<dbReference type="AlphaFoldDB" id="A0A9N9DYB4"/>
<name>A0A9N9DYB4_FUNMO</name>
<gene>
    <name evidence="1" type="ORF">FMOSSE_LOCUS11513</name>
</gene>
<feature type="non-terminal residue" evidence="1">
    <location>
        <position position="1"/>
    </location>
</feature>
<comment type="caution">
    <text evidence="1">The sequence shown here is derived from an EMBL/GenBank/DDBJ whole genome shotgun (WGS) entry which is preliminary data.</text>
</comment>
<reference evidence="1" key="1">
    <citation type="submission" date="2021-06" db="EMBL/GenBank/DDBJ databases">
        <authorList>
            <person name="Kallberg Y."/>
            <person name="Tangrot J."/>
            <person name="Rosling A."/>
        </authorList>
    </citation>
    <scope>NUCLEOTIDE SEQUENCE</scope>
    <source>
        <strain evidence="1">87-6 pot B 2015</strain>
    </source>
</reference>
<organism evidence="1 2">
    <name type="scientific">Funneliformis mosseae</name>
    <name type="common">Endomycorrhizal fungus</name>
    <name type="synonym">Glomus mosseae</name>
    <dbReference type="NCBI Taxonomy" id="27381"/>
    <lineage>
        <taxon>Eukaryota</taxon>
        <taxon>Fungi</taxon>
        <taxon>Fungi incertae sedis</taxon>
        <taxon>Mucoromycota</taxon>
        <taxon>Glomeromycotina</taxon>
        <taxon>Glomeromycetes</taxon>
        <taxon>Glomerales</taxon>
        <taxon>Glomeraceae</taxon>
        <taxon>Funneliformis</taxon>
    </lineage>
</organism>
<accession>A0A9N9DYB4</accession>
<sequence length="81" mass="9015">HISAASVDNVVPTEDTALPITSLNGFTIPLNARLSCWRQRFAVDTNEDLALIEHPFPAQFGHALQFLNQIFCMSDIIVQSF</sequence>
<proteinExistence type="predicted"/>